<name>A0A8J2T401_ZYGB2</name>
<dbReference type="Pfam" id="PF00642">
    <property type="entry name" value="zf-CCCH"/>
    <property type="match status" value="1"/>
</dbReference>
<evidence type="ECO:0000256" key="4">
    <source>
        <dbReference type="ARBA" id="ARBA00020647"/>
    </source>
</evidence>
<dbReference type="InterPro" id="IPR001841">
    <property type="entry name" value="Znf_RING"/>
</dbReference>
<dbReference type="Gene3D" id="4.10.1000.10">
    <property type="entry name" value="Zinc finger, CCCH-type"/>
    <property type="match status" value="1"/>
</dbReference>
<dbReference type="InterPro" id="IPR013083">
    <property type="entry name" value="Znf_RING/FYVE/PHD"/>
</dbReference>
<dbReference type="Proteomes" id="UP000019375">
    <property type="component" value="Unassembled WGS sequence"/>
</dbReference>
<feature type="domain" description="RING-type" evidence="15">
    <location>
        <begin position="175"/>
        <end position="212"/>
    </location>
</feature>
<evidence type="ECO:0000256" key="11">
    <source>
        <dbReference type="ARBA" id="ARBA00023187"/>
    </source>
</evidence>
<feature type="zinc finger region" description="C3H1-type" evidence="13">
    <location>
        <begin position="114"/>
        <end position="142"/>
    </location>
</feature>
<dbReference type="PANTHER" id="PTHR12930">
    <property type="entry name" value="ZINC FINGER PROTEIN 183"/>
    <property type="match status" value="1"/>
</dbReference>
<reference evidence="18" key="1">
    <citation type="journal article" date="2013" name="Genome Announc.">
        <title>Genome sequence of the food spoilage yeast Zygosaccharomyces bailii CLIB 213(T).</title>
        <authorList>
            <person name="Galeote V."/>
            <person name="Bigey F."/>
            <person name="Devillers H."/>
            <person name="Neuveglise C."/>
            <person name="Dequin S."/>
        </authorList>
    </citation>
    <scope>NUCLEOTIDE SEQUENCE [LARGE SCALE GENOMIC DNA]</scope>
    <source>
        <strain evidence="18">CLIB 213 / ATCC 58445 / CBS 680 / CCRC 21525 / NBRC 1098 / NCYC 1416 / NRRL Y-2227</strain>
    </source>
</reference>
<dbReference type="GO" id="GO:0034247">
    <property type="term" value="P:snoRNA splicing"/>
    <property type="evidence" value="ECO:0007669"/>
    <property type="project" value="TreeGrafter"/>
</dbReference>
<dbReference type="FunFam" id="4.10.1000.10:FF:000041">
    <property type="entry name" value="Pre-mRNA-splicing factor CWC24"/>
    <property type="match status" value="1"/>
</dbReference>
<keyword evidence="10 14" id="KW-0238">DNA-binding</keyword>
<evidence type="ECO:0000256" key="14">
    <source>
        <dbReference type="RuleBase" id="RU367110"/>
    </source>
</evidence>
<accession>A0A8J2T401</accession>
<evidence type="ECO:0000256" key="1">
    <source>
        <dbReference type="ARBA" id="ARBA00003777"/>
    </source>
</evidence>
<comment type="subunit">
    <text evidence="14">Associated with the spliceosome.</text>
</comment>
<evidence type="ECO:0000256" key="6">
    <source>
        <dbReference type="ARBA" id="ARBA00022723"/>
    </source>
</evidence>
<dbReference type="AlphaFoldDB" id="A0A8J2T401"/>
<comment type="similarity">
    <text evidence="3 14">Belongs to the CWC24 family.</text>
</comment>
<evidence type="ECO:0000256" key="12">
    <source>
        <dbReference type="ARBA" id="ARBA00023242"/>
    </source>
</evidence>
<dbReference type="SMART" id="SM00184">
    <property type="entry name" value="RING"/>
    <property type="match status" value="1"/>
</dbReference>
<keyword evidence="12 14" id="KW-0539">Nucleus</keyword>
<feature type="domain" description="C3H1-type" evidence="16">
    <location>
        <begin position="114"/>
        <end position="142"/>
    </location>
</feature>
<dbReference type="CDD" id="cd16539">
    <property type="entry name" value="RING-HC_RNF113A_B"/>
    <property type="match status" value="1"/>
</dbReference>
<keyword evidence="6 13" id="KW-0479">Metal-binding</keyword>
<evidence type="ECO:0000256" key="13">
    <source>
        <dbReference type="PROSITE-ProRule" id="PRU00723"/>
    </source>
</evidence>
<dbReference type="PROSITE" id="PS50089">
    <property type="entry name" value="ZF_RING_2"/>
    <property type="match status" value="1"/>
</dbReference>
<keyword evidence="5 14" id="KW-0507">mRNA processing</keyword>
<dbReference type="GO" id="GO:0008270">
    <property type="term" value="F:zinc ion binding"/>
    <property type="evidence" value="ECO:0007669"/>
    <property type="project" value="UniProtKB-KW"/>
</dbReference>
<dbReference type="Gene3D" id="3.30.40.10">
    <property type="entry name" value="Zinc/RING finger domain, C3HC4 (zinc finger)"/>
    <property type="match status" value="1"/>
</dbReference>
<dbReference type="EMBL" id="HG316454">
    <property type="protein sequence ID" value="CDF87501.1"/>
    <property type="molecule type" value="Genomic_DNA"/>
</dbReference>
<evidence type="ECO:0000259" key="16">
    <source>
        <dbReference type="PROSITE" id="PS50103"/>
    </source>
</evidence>
<evidence type="ECO:0000259" key="15">
    <source>
        <dbReference type="PROSITE" id="PS50089"/>
    </source>
</evidence>
<dbReference type="GO" id="GO:0006397">
    <property type="term" value="P:mRNA processing"/>
    <property type="evidence" value="ECO:0007669"/>
    <property type="project" value="UniProtKB-KW"/>
</dbReference>
<dbReference type="SUPFAM" id="SSF57850">
    <property type="entry name" value="RING/U-box"/>
    <property type="match status" value="1"/>
</dbReference>
<evidence type="ECO:0000256" key="7">
    <source>
        <dbReference type="ARBA" id="ARBA00022728"/>
    </source>
</evidence>
<gene>
    <name evidence="17" type="ORF">BN860_07822g</name>
</gene>
<protein>
    <recommendedName>
        <fullName evidence="4 14">Pre-mRNA-splicing factor CWC24</fullName>
    </recommendedName>
</protein>
<evidence type="ECO:0000256" key="5">
    <source>
        <dbReference type="ARBA" id="ARBA00022664"/>
    </source>
</evidence>
<dbReference type="GO" id="GO:0003677">
    <property type="term" value="F:DNA binding"/>
    <property type="evidence" value="ECO:0007669"/>
    <property type="project" value="UniProtKB-UniRule"/>
</dbReference>
<dbReference type="SMART" id="SM00356">
    <property type="entry name" value="ZnF_C3H1"/>
    <property type="match status" value="1"/>
</dbReference>
<evidence type="ECO:0000256" key="3">
    <source>
        <dbReference type="ARBA" id="ARBA00009161"/>
    </source>
</evidence>
<dbReference type="PANTHER" id="PTHR12930:SF0">
    <property type="entry name" value="RING FINGER PROTEIN 113B"/>
    <property type="match status" value="1"/>
</dbReference>
<dbReference type="OrthoDB" id="25761at2759"/>
<dbReference type="PROSITE" id="PS50103">
    <property type="entry name" value="ZF_C3H1"/>
    <property type="match status" value="1"/>
</dbReference>
<dbReference type="InterPro" id="IPR039971">
    <property type="entry name" value="CWC24-like"/>
</dbReference>
<evidence type="ECO:0000313" key="17">
    <source>
        <dbReference type="EMBL" id="CDF87501.1"/>
    </source>
</evidence>
<keyword evidence="18" id="KW-1185">Reference proteome</keyword>
<evidence type="ECO:0000256" key="8">
    <source>
        <dbReference type="ARBA" id="ARBA00022771"/>
    </source>
</evidence>
<dbReference type="InterPro" id="IPR000571">
    <property type="entry name" value="Znf_CCCH"/>
</dbReference>
<evidence type="ECO:0000256" key="9">
    <source>
        <dbReference type="ARBA" id="ARBA00022833"/>
    </source>
</evidence>
<proteinExistence type="inferred from homology"/>
<organism evidence="17 18">
    <name type="scientific">Zygosaccharomyces bailii (strain CLIB 213 / ATCC 58445 / CBS 680 / BCRC 21525 / NBRC 1098 / NCYC 1416 / NRRL Y-2227)</name>
    <dbReference type="NCBI Taxonomy" id="1333698"/>
    <lineage>
        <taxon>Eukaryota</taxon>
        <taxon>Fungi</taxon>
        <taxon>Dikarya</taxon>
        <taxon>Ascomycota</taxon>
        <taxon>Saccharomycotina</taxon>
        <taxon>Saccharomycetes</taxon>
        <taxon>Saccharomycetales</taxon>
        <taxon>Saccharomycetaceae</taxon>
        <taxon>Zygosaccharomyces</taxon>
    </lineage>
</organism>
<dbReference type="InterPro" id="IPR036855">
    <property type="entry name" value="Znf_CCCH_sf"/>
</dbReference>
<keyword evidence="8 13" id="KW-0863">Zinc-finger</keyword>
<comment type="function">
    <text evidence="1 14">Involved in pre-mRNA splicing.</text>
</comment>
<evidence type="ECO:0000256" key="10">
    <source>
        <dbReference type="ARBA" id="ARBA00023125"/>
    </source>
</evidence>
<evidence type="ECO:0000313" key="18">
    <source>
        <dbReference type="Proteomes" id="UP000019375"/>
    </source>
</evidence>
<sequence length="240" mass="26798">MFKKRSVKQGAGSKRKKIGAGVVDSVSKDAEYGAMPELKNKPLMGLMTGVTSNEATKKLRKVHKFDAESIKSKFTLCVDQETIDDRPTQSVAGSNTQAKLVLPPENVRTTMLTDFQPDVCKDFKQTGYCGYGDSCKFLHSRDDFKTGWKLNQEWKVDDSTLLDGKVENANIPFKCIICKNDYKTPIVTNCGHYFCSGCFTKRVRTESACPICGQETHGVAKTAKNLKYVLKKQDQPLQDM</sequence>
<dbReference type="Pfam" id="PF13923">
    <property type="entry name" value="zf-C3HC4_2"/>
    <property type="match status" value="1"/>
</dbReference>
<keyword evidence="7 14" id="KW-0747">Spliceosome</keyword>
<keyword evidence="11 14" id="KW-0508">mRNA splicing</keyword>
<dbReference type="SUPFAM" id="SSF90229">
    <property type="entry name" value="CCCH zinc finger"/>
    <property type="match status" value="1"/>
</dbReference>
<evidence type="ECO:0000256" key="2">
    <source>
        <dbReference type="ARBA" id="ARBA00004123"/>
    </source>
</evidence>
<keyword evidence="9 13" id="KW-0862">Zinc</keyword>
<dbReference type="GO" id="GO:0005684">
    <property type="term" value="C:U2-type spliceosomal complex"/>
    <property type="evidence" value="ECO:0007669"/>
    <property type="project" value="TreeGrafter"/>
</dbReference>
<comment type="subcellular location">
    <subcellularLocation>
        <location evidence="2 14">Nucleus</location>
    </subcellularLocation>
</comment>